<dbReference type="InterPro" id="IPR011051">
    <property type="entry name" value="RmlC_Cupin_sf"/>
</dbReference>
<organism evidence="3 4">
    <name type="scientific">Catenovulum maritimum</name>
    <dbReference type="NCBI Taxonomy" id="1513271"/>
    <lineage>
        <taxon>Bacteria</taxon>
        <taxon>Pseudomonadati</taxon>
        <taxon>Pseudomonadota</taxon>
        <taxon>Gammaproteobacteria</taxon>
        <taxon>Alteromonadales</taxon>
        <taxon>Alteromonadaceae</taxon>
        <taxon>Catenovulum</taxon>
    </lineage>
</organism>
<accession>A0A0J8GNA9</accession>
<evidence type="ECO:0000256" key="1">
    <source>
        <dbReference type="SAM" id="SignalP"/>
    </source>
</evidence>
<dbReference type="InterPro" id="IPR013096">
    <property type="entry name" value="Cupin_2"/>
</dbReference>
<sequence>MFSIKPIIVLSCIASFSFNLHAHAPRPHPHHQKPSEEIPEVTYKVEDSTAEVQVTPSGETFMPISNERHAQHQAAGHGYYPIISGLVPSLFTPPAMDNVQDYIIKKDEMVVINPAENEYIHIMEGKRHGFENLTVAITNTHTGNGAPLHSHVGEEAHLLLKGKMLYHLDGEEVVVEVPYIVNIPSMVPHAFINIDDEPAELIGIFPSNEWEYDILDGPVFTEGVDELIEENAAEQDKWKNWHKPSHAKKRLDYYKKHHTHGGEAHHH</sequence>
<evidence type="ECO:0000313" key="4">
    <source>
        <dbReference type="Proteomes" id="UP000037600"/>
    </source>
</evidence>
<comment type="caution">
    <text evidence="3">The sequence shown here is derived from an EMBL/GenBank/DDBJ whole genome shotgun (WGS) entry which is preliminary data.</text>
</comment>
<dbReference type="SUPFAM" id="SSF51182">
    <property type="entry name" value="RmlC-like cupins"/>
    <property type="match status" value="1"/>
</dbReference>
<gene>
    <name evidence="3" type="ORF">XM47_15000</name>
</gene>
<proteinExistence type="predicted"/>
<protein>
    <recommendedName>
        <fullName evidence="2">Cupin type-2 domain-containing protein</fullName>
    </recommendedName>
</protein>
<keyword evidence="1" id="KW-0732">Signal</keyword>
<dbReference type="Pfam" id="PF07883">
    <property type="entry name" value="Cupin_2"/>
    <property type="match status" value="1"/>
</dbReference>
<dbReference type="EMBL" id="LAZL01000027">
    <property type="protein sequence ID" value="KMT64302.1"/>
    <property type="molecule type" value="Genomic_DNA"/>
</dbReference>
<dbReference type="Proteomes" id="UP000037600">
    <property type="component" value="Unassembled WGS sequence"/>
</dbReference>
<dbReference type="AlphaFoldDB" id="A0A0J8GNA9"/>
<evidence type="ECO:0000259" key="2">
    <source>
        <dbReference type="Pfam" id="PF07883"/>
    </source>
</evidence>
<dbReference type="Gene3D" id="2.60.120.10">
    <property type="entry name" value="Jelly Rolls"/>
    <property type="match status" value="1"/>
</dbReference>
<dbReference type="RefSeq" id="WP_048694252.1">
    <property type="nucleotide sequence ID" value="NZ_KQ130499.1"/>
</dbReference>
<reference evidence="3 4" key="1">
    <citation type="submission" date="2015-04" db="EMBL/GenBank/DDBJ databases">
        <title>Draft Genome Sequence of the Novel Agar-Digesting Marine Bacterium Q1.</title>
        <authorList>
            <person name="Li Y."/>
            <person name="Li D."/>
            <person name="Chen G."/>
            <person name="Du Z."/>
        </authorList>
    </citation>
    <scope>NUCLEOTIDE SEQUENCE [LARGE SCALE GENOMIC DNA]</scope>
    <source>
        <strain evidence="3 4">Q1</strain>
    </source>
</reference>
<dbReference type="STRING" id="1513271.XM47_15000"/>
<dbReference type="InterPro" id="IPR014710">
    <property type="entry name" value="RmlC-like_jellyroll"/>
</dbReference>
<feature type="signal peptide" evidence="1">
    <location>
        <begin position="1"/>
        <end position="22"/>
    </location>
</feature>
<evidence type="ECO:0000313" key="3">
    <source>
        <dbReference type="EMBL" id="KMT64302.1"/>
    </source>
</evidence>
<name>A0A0J8GNA9_9ALTE</name>
<keyword evidence="4" id="KW-1185">Reference proteome</keyword>
<feature type="domain" description="Cupin type-2" evidence="2">
    <location>
        <begin position="142"/>
        <end position="204"/>
    </location>
</feature>
<feature type="chain" id="PRO_5005298595" description="Cupin type-2 domain-containing protein" evidence="1">
    <location>
        <begin position="23"/>
        <end position="267"/>
    </location>
</feature>